<evidence type="ECO:0000256" key="3">
    <source>
        <dbReference type="ARBA" id="ARBA00023187"/>
    </source>
</evidence>
<feature type="domain" description="RRM" evidence="6">
    <location>
        <begin position="232"/>
        <end position="310"/>
    </location>
</feature>
<keyword evidence="1" id="KW-0507">mRNA processing</keyword>
<dbReference type="OrthoDB" id="10266058at2759"/>
<dbReference type="VEuPathDB" id="CryptoDB:Vbra_20789"/>
<dbReference type="PANTHER" id="PTHR23139">
    <property type="entry name" value="RNA-BINDING PROTEIN"/>
    <property type="match status" value="1"/>
</dbReference>
<evidence type="ECO:0000313" key="8">
    <source>
        <dbReference type="Proteomes" id="UP000041254"/>
    </source>
</evidence>
<name>A0A0G4ETJ8_VITBC</name>
<evidence type="ECO:0000259" key="6">
    <source>
        <dbReference type="PROSITE" id="PS50102"/>
    </source>
</evidence>
<dbReference type="SMART" id="SM00360">
    <property type="entry name" value="RRM"/>
    <property type="match status" value="3"/>
</dbReference>
<dbReference type="PROSITE" id="PS50102">
    <property type="entry name" value="RRM"/>
    <property type="match status" value="3"/>
</dbReference>
<organism evidence="7 8">
    <name type="scientific">Vitrella brassicaformis (strain CCMP3155)</name>
    <dbReference type="NCBI Taxonomy" id="1169540"/>
    <lineage>
        <taxon>Eukaryota</taxon>
        <taxon>Sar</taxon>
        <taxon>Alveolata</taxon>
        <taxon>Colpodellida</taxon>
        <taxon>Vitrellaceae</taxon>
        <taxon>Vitrella</taxon>
    </lineage>
</organism>
<dbReference type="InterPro" id="IPR000504">
    <property type="entry name" value="RRM_dom"/>
</dbReference>
<dbReference type="Proteomes" id="UP000041254">
    <property type="component" value="Unassembled WGS sequence"/>
</dbReference>
<keyword evidence="8" id="KW-1185">Reference proteome</keyword>
<dbReference type="OMA" id="SITEQGC"/>
<keyword evidence="2 4" id="KW-0694">RNA-binding</keyword>
<dbReference type="GO" id="GO:0003723">
    <property type="term" value="F:RNA binding"/>
    <property type="evidence" value="ECO:0007669"/>
    <property type="project" value="UniProtKB-UniRule"/>
</dbReference>
<feature type="compositionally biased region" description="Basic and acidic residues" evidence="5">
    <location>
        <begin position="12"/>
        <end position="21"/>
    </location>
</feature>
<dbReference type="SUPFAM" id="SSF54928">
    <property type="entry name" value="RNA-binding domain, RBD"/>
    <property type="match status" value="2"/>
</dbReference>
<dbReference type="GO" id="GO:0008380">
    <property type="term" value="P:RNA splicing"/>
    <property type="evidence" value="ECO:0007669"/>
    <property type="project" value="UniProtKB-KW"/>
</dbReference>
<dbReference type="InParanoid" id="A0A0G4ETJ8"/>
<evidence type="ECO:0000256" key="1">
    <source>
        <dbReference type="ARBA" id="ARBA00022664"/>
    </source>
</evidence>
<feature type="compositionally biased region" description="Pro residues" evidence="5">
    <location>
        <begin position="458"/>
        <end position="473"/>
    </location>
</feature>
<dbReference type="Gene3D" id="3.30.70.330">
    <property type="match status" value="3"/>
</dbReference>
<evidence type="ECO:0000313" key="7">
    <source>
        <dbReference type="EMBL" id="CEM00984.1"/>
    </source>
</evidence>
<feature type="region of interest" description="Disordered" evidence="5">
    <location>
        <begin position="1"/>
        <end position="45"/>
    </location>
</feature>
<feature type="region of interest" description="Disordered" evidence="5">
    <location>
        <begin position="450"/>
        <end position="528"/>
    </location>
</feature>
<dbReference type="EMBL" id="CDMY01000303">
    <property type="protein sequence ID" value="CEM00984.1"/>
    <property type="molecule type" value="Genomic_DNA"/>
</dbReference>
<sequence>MKRPNPDPTQEEASKVARSDGDPSAAAPQAPQAPPQGDVSASGEAASAAAAAVAVSVSPGPAPISPGTAAISSPAMEAMARAALLAQAGVPSTTDSSTKPARKVYVGNVPMLVTEMQIKQFFNTILDSLLPNKPPGEVVTEVYLNAAKRFAFIEHRSIEEANFTISLDGLNMMGCSLKLRRPQDYNATLAQAQLQQEIARRGGVSVVAGAKPLSSIAGSQEIVSTSVEDSPNKVFIGGLPHNLSEQNVKEMLQKFGPLKAFHLVKERERDTSKGFAFCEWRDPNVTDVACANLNGTVIGDRTLNVRRALPHGSASSVASVSPTTVAIVSGVPKAGGIGKPSRVMSFTNLLTVAHLSSHDEIRRLMELARDECAKIAAVRVVEFHNGAVLVEFPNVKDAARAIQKFQNGVLDGRVMQVSFAELTASMQQAAIARMQQAAAAASSASAPSAQPAAAAAPAPAPSSSPSPPPPPCPSNGTLPNDAAEERGGQTDAAPRSNGTGDRPDTGPSQGAGEANGGDGANDREGDKS</sequence>
<feature type="domain" description="RRM" evidence="6">
    <location>
        <begin position="348"/>
        <end position="422"/>
    </location>
</feature>
<protein>
    <recommendedName>
        <fullName evidence="6">RRM domain-containing protein</fullName>
    </recommendedName>
</protein>
<gene>
    <name evidence="7" type="ORF">Vbra_20789</name>
</gene>
<accession>A0A0G4ETJ8</accession>
<reference evidence="7 8" key="1">
    <citation type="submission" date="2014-11" db="EMBL/GenBank/DDBJ databases">
        <authorList>
            <person name="Zhu J."/>
            <person name="Qi W."/>
            <person name="Song R."/>
        </authorList>
    </citation>
    <scope>NUCLEOTIDE SEQUENCE [LARGE SCALE GENOMIC DNA]</scope>
</reference>
<dbReference type="Pfam" id="PF00076">
    <property type="entry name" value="RRM_1"/>
    <property type="match status" value="1"/>
</dbReference>
<dbReference type="STRING" id="1169540.A0A0G4ETJ8"/>
<proteinExistence type="predicted"/>
<dbReference type="CDD" id="cd12231">
    <property type="entry name" value="RRM2_U2AF65"/>
    <property type="match status" value="1"/>
</dbReference>
<evidence type="ECO:0000256" key="5">
    <source>
        <dbReference type="SAM" id="MobiDB-lite"/>
    </source>
</evidence>
<dbReference type="PhylomeDB" id="A0A0G4ETJ8"/>
<dbReference type="InterPro" id="IPR035979">
    <property type="entry name" value="RBD_domain_sf"/>
</dbReference>
<feature type="compositionally biased region" description="Low complexity" evidence="5">
    <location>
        <begin position="23"/>
        <end position="45"/>
    </location>
</feature>
<evidence type="ECO:0000256" key="2">
    <source>
        <dbReference type="ARBA" id="ARBA00022884"/>
    </source>
</evidence>
<feature type="domain" description="RRM" evidence="6">
    <location>
        <begin position="102"/>
        <end position="184"/>
    </location>
</feature>
<evidence type="ECO:0000256" key="4">
    <source>
        <dbReference type="PROSITE-ProRule" id="PRU00176"/>
    </source>
</evidence>
<dbReference type="InterPro" id="IPR012677">
    <property type="entry name" value="Nucleotide-bd_a/b_plait_sf"/>
</dbReference>
<keyword evidence="3" id="KW-0508">mRNA splicing</keyword>
<dbReference type="GO" id="GO:0006397">
    <property type="term" value="P:mRNA processing"/>
    <property type="evidence" value="ECO:0007669"/>
    <property type="project" value="UniProtKB-KW"/>
</dbReference>
<dbReference type="AlphaFoldDB" id="A0A0G4ETJ8"/>